<dbReference type="InterPro" id="IPR035986">
    <property type="entry name" value="PKD_dom_sf"/>
</dbReference>
<proteinExistence type="predicted"/>
<organism evidence="3 4">
    <name type="scientific">Paractinoplanes aksuensis</name>
    <dbReference type="NCBI Taxonomy" id="2939490"/>
    <lineage>
        <taxon>Bacteria</taxon>
        <taxon>Bacillati</taxon>
        <taxon>Actinomycetota</taxon>
        <taxon>Actinomycetes</taxon>
        <taxon>Micromonosporales</taxon>
        <taxon>Micromonosporaceae</taxon>
        <taxon>Paractinoplanes</taxon>
    </lineage>
</organism>
<dbReference type="SUPFAM" id="SSF49299">
    <property type="entry name" value="PKD domain"/>
    <property type="match status" value="1"/>
</dbReference>
<accession>A0ABT1DP82</accession>
<dbReference type="PROSITE" id="PS50093">
    <property type="entry name" value="PKD"/>
    <property type="match status" value="1"/>
</dbReference>
<evidence type="ECO:0000259" key="2">
    <source>
        <dbReference type="PROSITE" id="PS50093"/>
    </source>
</evidence>
<dbReference type="EMBL" id="JAMYJR010000019">
    <property type="protein sequence ID" value="MCO8272639.1"/>
    <property type="molecule type" value="Genomic_DNA"/>
</dbReference>
<protein>
    <recommendedName>
        <fullName evidence="2">PKD domain-containing protein</fullName>
    </recommendedName>
</protein>
<sequence length="347" mass="36410">MKLVYRRGLPALCGAVLAAGVIGVGTPALAAGEPPTGTFTLNTASLWSGQQVTLTQDALADDDTTDLATITRAITWGDGTSTAAAAGETSWTHTYAGAGTFKVAVELKDDTVSGPGTIAAPNVTVTTAPGTLGWQKSTVYTASDGVGGTYLTEAVFTPKGLPLTADEAWTTWGDGEFSLLKQDATETTVPHYFDEGDYSPQVQLSNKFGKATPRTASRLNVDVDDTAPTSGFTFPANAGKGSSWKAFKGTGRDSQSGADIVEVIAFKWKGETVYYYNFETKKWVKVTDPTAYLPDGAIALSPVTAAGTWSVPASGITKGYHLEVDYWVYDKVGNVSADKYATAFISS</sequence>
<dbReference type="Gene3D" id="2.60.40.10">
    <property type="entry name" value="Immunoglobulins"/>
    <property type="match status" value="1"/>
</dbReference>
<name>A0ABT1DP82_9ACTN</name>
<dbReference type="InterPro" id="IPR000601">
    <property type="entry name" value="PKD_dom"/>
</dbReference>
<keyword evidence="1" id="KW-0732">Signal</keyword>
<dbReference type="Proteomes" id="UP001523369">
    <property type="component" value="Unassembled WGS sequence"/>
</dbReference>
<evidence type="ECO:0000313" key="3">
    <source>
        <dbReference type="EMBL" id="MCO8272639.1"/>
    </source>
</evidence>
<feature type="chain" id="PRO_5047254165" description="PKD domain-containing protein" evidence="1">
    <location>
        <begin position="31"/>
        <end position="347"/>
    </location>
</feature>
<dbReference type="RefSeq" id="WP_253238735.1">
    <property type="nucleotide sequence ID" value="NZ_JAMYJR010000019.1"/>
</dbReference>
<evidence type="ECO:0000313" key="4">
    <source>
        <dbReference type="Proteomes" id="UP001523369"/>
    </source>
</evidence>
<dbReference type="InterPro" id="IPR013783">
    <property type="entry name" value="Ig-like_fold"/>
</dbReference>
<reference evidence="3 4" key="1">
    <citation type="submission" date="2022-06" db="EMBL/GenBank/DDBJ databases">
        <title>New Species of the Genus Actinoplanes, ActinopZanes ferrugineus.</title>
        <authorList>
            <person name="Ding P."/>
        </authorList>
    </citation>
    <scope>NUCLEOTIDE SEQUENCE [LARGE SCALE GENOMIC DNA]</scope>
    <source>
        <strain evidence="3 4">TRM88003</strain>
    </source>
</reference>
<feature type="domain" description="PKD" evidence="2">
    <location>
        <begin position="75"/>
        <end position="109"/>
    </location>
</feature>
<feature type="signal peptide" evidence="1">
    <location>
        <begin position="1"/>
        <end position="30"/>
    </location>
</feature>
<comment type="caution">
    <text evidence="3">The sequence shown here is derived from an EMBL/GenBank/DDBJ whole genome shotgun (WGS) entry which is preliminary data.</text>
</comment>
<keyword evidence="4" id="KW-1185">Reference proteome</keyword>
<gene>
    <name evidence="3" type="ORF">M1L60_18755</name>
</gene>
<evidence type="ECO:0000256" key="1">
    <source>
        <dbReference type="SAM" id="SignalP"/>
    </source>
</evidence>